<organism evidence="7 8">
    <name type="scientific">Azospirillum argentinense</name>
    <dbReference type="NCBI Taxonomy" id="2970906"/>
    <lineage>
        <taxon>Bacteria</taxon>
        <taxon>Pseudomonadati</taxon>
        <taxon>Pseudomonadota</taxon>
        <taxon>Alphaproteobacteria</taxon>
        <taxon>Rhodospirillales</taxon>
        <taxon>Azospirillaceae</taxon>
        <taxon>Azospirillum</taxon>
    </lineage>
</organism>
<evidence type="ECO:0000313" key="8">
    <source>
        <dbReference type="Proteomes" id="UP000325333"/>
    </source>
</evidence>
<dbReference type="AlphaFoldDB" id="A0A5B0L1R9"/>
<evidence type="ECO:0000313" key="7">
    <source>
        <dbReference type="EMBL" id="KAA1057883.1"/>
    </source>
</evidence>
<evidence type="ECO:0000256" key="3">
    <source>
        <dbReference type="ARBA" id="ARBA00022746"/>
    </source>
</evidence>
<evidence type="ECO:0000256" key="1">
    <source>
        <dbReference type="ARBA" id="ARBA00004829"/>
    </source>
</evidence>
<keyword evidence="4 5" id="KW-0560">Oxidoreductase</keyword>
<evidence type="ECO:0000259" key="6">
    <source>
        <dbReference type="Pfam" id="PF01593"/>
    </source>
</evidence>
<dbReference type="PANTHER" id="PTHR43734:SF1">
    <property type="entry name" value="PHYTOENE DESATURASE"/>
    <property type="match status" value="1"/>
</dbReference>
<keyword evidence="3 5" id="KW-0125">Carotenoid biosynthesis</keyword>
<comment type="similarity">
    <text evidence="2 5">Belongs to the carotenoid/retinoid oxidoreductase family.</text>
</comment>
<dbReference type="GO" id="GO:0016117">
    <property type="term" value="P:carotenoid biosynthetic process"/>
    <property type="evidence" value="ECO:0007669"/>
    <property type="project" value="UniProtKB-KW"/>
</dbReference>
<sequence>MAVIHFRSMFVTAFTQVGSSGAFDKRMERQVVIIGAGPGGLASAMLLALTGAKVTVLERQDRVGGRSAGFALDGYRFDSGPTFFLYPRILEEIFEACGRRLSDEVDLIRLDPLYRLVFEAGGELRVHGEMKALMAEIARLNPRDAQGLPRFLADNRAKMGLFRPILETDFSSPWALASLPMLKALGRLSPQRSVDRDLSRYFQDPRVRLAFSFQSKYLGMSPFRCPSLFTILSFLEHEHGVFHPRGGTEAVMEAMRRVAEDLGVTVRLNETVRHIRFQGRRAVGVRTEAGEYPADALVINADFARAMTTLVPDDLRRRWSDARIATKKFSCSTFMLYLGIEGRVEGLDHHTVYLAEDYARNLAEIENGREMPRRPSIYVQNACVSDPDLAPPGGSTLYILVPVGHQRGHIDWTAEAPRYRRLVLDRLTSFGLTDLERRIRVERVVTPADWDRQFAVHRGATFNLAHSLDQMLHLRPHNRFEDLDGVYLVGGGTHPGSGLPVIFEGARITSRLLASELGLPTPWRSETMGLSGLPKRAVAGGLA</sequence>
<comment type="pathway">
    <text evidence="1 5">Carotenoid biosynthesis.</text>
</comment>
<dbReference type="Proteomes" id="UP000325333">
    <property type="component" value="Unassembled WGS sequence"/>
</dbReference>
<dbReference type="PANTHER" id="PTHR43734">
    <property type="entry name" value="PHYTOENE DESATURASE"/>
    <property type="match status" value="1"/>
</dbReference>
<proteinExistence type="inferred from homology"/>
<dbReference type="PROSITE" id="PS00982">
    <property type="entry name" value="PHYTOENE_DH"/>
    <property type="match status" value="1"/>
</dbReference>
<dbReference type="GO" id="GO:0016627">
    <property type="term" value="F:oxidoreductase activity, acting on the CH-CH group of donors"/>
    <property type="evidence" value="ECO:0007669"/>
    <property type="project" value="UniProtKB-ARBA"/>
</dbReference>
<protein>
    <recommendedName>
        <fullName evidence="6">Amine oxidase domain-containing protein</fullName>
    </recommendedName>
</protein>
<dbReference type="Pfam" id="PF01593">
    <property type="entry name" value="Amino_oxidase"/>
    <property type="match status" value="1"/>
</dbReference>
<dbReference type="InterPro" id="IPR036188">
    <property type="entry name" value="FAD/NAD-bd_sf"/>
</dbReference>
<reference evidence="7 8" key="1">
    <citation type="submission" date="2019-07" db="EMBL/GenBank/DDBJ databases">
        <title>Genome sequencing of the stress-tolerant strain Azospirillum brasilense Az19.</title>
        <authorList>
            <person name="Maroniche G.A."/>
            <person name="Garcia J.E."/>
            <person name="Pagnussat L."/>
            <person name="Amenta M."/>
            <person name="Creus C.M."/>
        </authorList>
    </citation>
    <scope>NUCLEOTIDE SEQUENCE [LARGE SCALE GENOMIC DNA]</scope>
    <source>
        <strain evidence="7 8">Az19</strain>
    </source>
</reference>
<feature type="domain" description="Amine oxidase" evidence="6">
    <location>
        <begin position="39"/>
        <end position="497"/>
    </location>
</feature>
<comment type="caution">
    <text evidence="7">The sequence shown here is derived from an EMBL/GenBank/DDBJ whole genome shotgun (WGS) entry which is preliminary data.</text>
</comment>
<dbReference type="SUPFAM" id="SSF51905">
    <property type="entry name" value="FAD/NAD(P)-binding domain"/>
    <property type="match status" value="1"/>
</dbReference>
<evidence type="ECO:0000256" key="4">
    <source>
        <dbReference type="ARBA" id="ARBA00023002"/>
    </source>
</evidence>
<evidence type="ECO:0000256" key="5">
    <source>
        <dbReference type="RuleBase" id="RU362075"/>
    </source>
</evidence>
<dbReference type="InterPro" id="IPR008150">
    <property type="entry name" value="Phytoene_DH_bac_CS"/>
</dbReference>
<dbReference type="Gene3D" id="3.50.50.60">
    <property type="entry name" value="FAD/NAD(P)-binding domain"/>
    <property type="match status" value="2"/>
</dbReference>
<dbReference type="PRINTS" id="PR00419">
    <property type="entry name" value="ADXRDTASE"/>
</dbReference>
<dbReference type="InterPro" id="IPR014105">
    <property type="entry name" value="Carotenoid/retinoid_OxRdtase"/>
</dbReference>
<gene>
    <name evidence="7" type="ORF">FH063_000083</name>
</gene>
<dbReference type="InterPro" id="IPR002937">
    <property type="entry name" value="Amino_oxidase"/>
</dbReference>
<evidence type="ECO:0000256" key="2">
    <source>
        <dbReference type="ARBA" id="ARBA00006046"/>
    </source>
</evidence>
<accession>A0A5B0L1R9</accession>
<dbReference type="EMBL" id="VEWN01000001">
    <property type="protein sequence ID" value="KAA1057883.1"/>
    <property type="molecule type" value="Genomic_DNA"/>
</dbReference>
<name>A0A5B0L1R9_9PROT</name>
<dbReference type="NCBIfam" id="TIGR02734">
    <property type="entry name" value="crtI_fam"/>
    <property type="match status" value="1"/>
</dbReference>